<feature type="transmembrane region" description="Helical" evidence="6">
    <location>
        <begin position="263"/>
        <end position="285"/>
    </location>
</feature>
<reference evidence="8 9" key="1">
    <citation type="submission" date="2019-09" db="EMBL/GenBank/DDBJ databases">
        <title>Whole genome sequencing of Microbacterium maritypicum.</title>
        <authorList>
            <person name="Lenchi N."/>
        </authorList>
    </citation>
    <scope>NUCLEOTIDE SEQUENCE [LARGE SCALE GENOMIC DNA]</scope>
    <source>
        <strain evidence="8 9">DSM 12512</strain>
    </source>
</reference>
<keyword evidence="3 6" id="KW-0812">Transmembrane</keyword>
<feature type="transmembrane region" description="Helical" evidence="6">
    <location>
        <begin position="362"/>
        <end position="383"/>
    </location>
</feature>
<dbReference type="AlphaFoldDB" id="A0AAD3X0H6"/>
<evidence type="ECO:0000259" key="7">
    <source>
        <dbReference type="Pfam" id="PF02687"/>
    </source>
</evidence>
<dbReference type="Proteomes" id="UP000436027">
    <property type="component" value="Unassembled WGS sequence"/>
</dbReference>
<dbReference type="Pfam" id="PF02687">
    <property type="entry name" value="FtsX"/>
    <property type="match status" value="1"/>
</dbReference>
<proteinExistence type="predicted"/>
<feature type="domain" description="ABC3 transporter permease C-terminal" evidence="7">
    <location>
        <begin position="280"/>
        <end position="392"/>
    </location>
</feature>
<dbReference type="EMBL" id="WAAQ01000002">
    <property type="protein sequence ID" value="KAB1883316.1"/>
    <property type="molecule type" value="Genomic_DNA"/>
</dbReference>
<comment type="subcellular location">
    <subcellularLocation>
        <location evidence="1">Cell membrane</location>
        <topology evidence="1">Multi-pass membrane protein</topology>
    </subcellularLocation>
</comment>
<evidence type="ECO:0000313" key="8">
    <source>
        <dbReference type="EMBL" id="KAB1883316.1"/>
    </source>
</evidence>
<keyword evidence="4 6" id="KW-1133">Transmembrane helix</keyword>
<evidence type="ECO:0000256" key="4">
    <source>
        <dbReference type="ARBA" id="ARBA00022989"/>
    </source>
</evidence>
<keyword evidence="5 6" id="KW-0472">Membrane</keyword>
<evidence type="ECO:0000256" key="3">
    <source>
        <dbReference type="ARBA" id="ARBA00022692"/>
    </source>
</evidence>
<evidence type="ECO:0000256" key="2">
    <source>
        <dbReference type="ARBA" id="ARBA00022475"/>
    </source>
</evidence>
<keyword evidence="2" id="KW-1003">Cell membrane</keyword>
<dbReference type="GO" id="GO:0005886">
    <property type="term" value="C:plasma membrane"/>
    <property type="evidence" value="ECO:0007669"/>
    <property type="project" value="UniProtKB-SubCell"/>
</dbReference>
<sequence length="401" mass="41254">MSFPRPSQWFALSVRRRFSTARDLVLPVAFATLVLSAILTPVAVLSGFVRAQEVSSTALTQVDVTPAAGAEDQIGGITSKDIERMAAISGVVDVLPNASVGIYAADGSTWALTLHVLNPANLPPDLPEAAAGEVVGDGIVVPDKADGSDLSALVGEAVPVAYTRMTGDSTGELSEREVHFVASYESTWQGYGPGVALASEDLVLELLAARGGLPADDYLATVGLTAVTVTSASSDEVPQVTAELRDLGFTAVPVGDRLGTLPGIFAIFPQILLVAACGSAVLLLLQLSRAVRGSLERRAPEFALLRIHGWTSRDVKHLIALDVAAGSLAGAFGGALAGVSIGALLVVALVPGVAPPLVLTGALAVPVLALVVALFCLVVSVVASRRALKTDPFITVMSRSR</sequence>
<protein>
    <submittedName>
        <fullName evidence="8">FtsX-like permease family protein</fullName>
    </submittedName>
</protein>
<comment type="caution">
    <text evidence="8">The sequence shown here is derived from an EMBL/GenBank/DDBJ whole genome shotgun (WGS) entry which is preliminary data.</text>
</comment>
<organism evidence="8 9">
    <name type="scientific">Microbacterium maritypicum</name>
    <name type="common">Microbacterium liquefaciens</name>
    <dbReference type="NCBI Taxonomy" id="33918"/>
    <lineage>
        <taxon>Bacteria</taxon>
        <taxon>Bacillati</taxon>
        <taxon>Actinomycetota</taxon>
        <taxon>Actinomycetes</taxon>
        <taxon>Micrococcales</taxon>
        <taxon>Microbacteriaceae</taxon>
        <taxon>Microbacterium</taxon>
    </lineage>
</organism>
<name>A0AAD3X0H6_MICMQ</name>
<gene>
    <name evidence="8" type="ORF">F6W70_11835</name>
</gene>
<accession>A0AAD3X0H6</accession>
<dbReference type="InterPro" id="IPR003838">
    <property type="entry name" value="ABC3_permease_C"/>
</dbReference>
<feature type="transmembrane region" description="Helical" evidence="6">
    <location>
        <begin position="323"/>
        <end position="350"/>
    </location>
</feature>
<dbReference type="RefSeq" id="WP_151486820.1">
    <property type="nucleotide sequence ID" value="NZ_BAAAIN010000001.1"/>
</dbReference>
<evidence type="ECO:0000256" key="5">
    <source>
        <dbReference type="ARBA" id="ARBA00023136"/>
    </source>
</evidence>
<evidence type="ECO:0000313" key="9">
    <source>
        <dbReference type="Proteomes" id="UP000436027"/>
    </source>
</evidence>
<evidence type="ECO:0000256" key="1">
    <source>
        <dbReference type="ARBA" id="ARBA00004651"/>
    </source>
</evidence>
<evidence type="ECO:0000256" key="6">
    <source>
        <dbReference type="SAM" id="Phobius"/>
    </source>
</evidence>